<accession>U2KQB0</accession>
<keyword evidence="5" id="KW-1185">Reference proteome</keyword>
<dbReference type="GO" id="GO:0042802">
    <property type="term" value="F:identical protein binding"/>
    <property type="evidence" value="ECO:0007669"/>
    <property type="project" value="TreeGrafter"/>
</dbReference>
<dbReference type="PANTHER" id="PTHR40448">
    <property type="entry name" value="TWO-COMPONENT SENSOR HISTIDINE KINASE"/>
    <property type="match status" value="1"/>
</dbReference>
<dbReference type="HOGENOM" id="CLU_020211_13_3_9"/>
<gene>
    <name evidence="4" type="ORF">RUMCAL_02074</name>
</gene>
<dbReference type="PANTHER" id="PTHR40448:SF1">
    <property type="entry name" value="TWO-COMPONENT SENSOR HISTIDINE KINASE"/>
    <property type="match status" value="1"/>
</dbReference>
<feature type="domain" description="Sensor histidine kinase NatK-like C-terminal" evidence="3">
    <location>
        <begin position="330"/>
        <end position="430"/>
    </location>
</feature>
<dbReference type="AlphaFoldDB" id="U2KQB0"/>
<evidence type="ECO:0000259" key="3">
    <source>
        <dbReference type="Pfam" id="PF14501"/>
    </source>
</evidence>
<feature type="transmembrane region" description="Helical" evidence="2">
    <location>
        <begin position="130"/>
        <end position="148"/>
    </location>
</feature>
<dbReference type="Gene3D" id="3.30.565.10">
    <property type="entry name" value="Histidine kinase-like ATPase, C-terminal domain"/>
    <property type="match status" value="1"/>
</dbReference>
<comment type="caution">
    <text evidence="4">The sequence shown here is derived from an EMBL/GenBank/DDBJ whole genome shotgun (WGS) entry which is preliminary data.</text>
</comment>
<dbReference type="InterPro" id="IPR032834">
    <property type="entry name" value="NatK-like_C"/>
</dbReference>
<reference evidence="4 5" key="1">
    <citation type="submission" date="2013-07" db="EMBL/GenBank/DDBJ databases">
        <authorList>
            <person name="Weinstock G."/>
            <person name="Sodergren E."/>
            <person name="Wylie T."/>
            <person name="Fulton L."/>
            <person name="Fulton R."/>
            <person name="Fronick C."/>
            <person name="O'Laughlin M."/>
            <person name="Godfrey J."/>
            <person name="Miner T."/>
            <person name="Herter B."/>
            <person name="Appelbaum E."/>
            <person name="Cordes M."/>
            <person name="Lek S."/>
            <person name="Wollam A."/>
            <person name="Pepin K.H."/>
            <person name="Palsikar V.B."/>
            <person name="Mitreva M."/>
            <person name="Wilson R.K."/>
        </authorList>
    </citation>
    <scope>NUCLEOTIDE SEQUENCE [LARGE SCALE GENOMIC DNA]</scope>
    <source>
        <strain evidence="4 5">ATCC 27760</strain>
    </source>
</reference>
<dbReference type="OrthoDB" id="1815560at2"/>
<dbReference type="InterPro" id="IPR036890">
    <property type="entry name" value="HATPase_C_sf"/>
</dbReference>
<sequence>MIWQCTEILAVIVECMIVTRMLIQYFKFRSEDYRILKWLLLFSLLFATDMAGTFGIANETFLISSCLLIEIAFSTIFLKGNIFEKILISVINYVLVYFINLPVMSAISAITDISMLQLRDSQNVERIACLFLTKLLFFASTQFILSFRKKEEYHFKRNEWIIILSAFLFTLFIGFAIHLVIVNDYFTAYVYLAIALLLSGLDVVIFIFLRKMNRTSQIEKERDIMEIQLQRQQDEMQHLQQQYEEISILRHDFRNGIDCLCGMIEQGDCSGALEYAKQFKERKVNTILSQVQCSSTMLNAVVNAKFNDAQSKGIDTSLRLVVQIPHDLEFDLSIMLSNLLDNAIEACEKNPSNAQILLTISEEAGYYRIVVRNTIAASVLKKNQELKTEKANKKLHGWGLRSVTDLVSKRNGLIDFYEKEGMFYVDILLPIEENLHLGD</sequence>
<evidence type="ECO:0000256" key="2">
    <source>
        <dbReference type="SAM" id="Phobius"/>
    </source>
</evidence>
<dbReference type="Pfam" id="PF14501">
    <property type="entry name" value="HATPase_c_5"/>
    <property type="match status" value="1"/>
</dbReference>
<keyword evidence="2" id="KW-1133">Transmembrane helix</keyword>
<feature type="transmembrane region" description="Helical" evidence="2">
    <location>
        <begin position="188"/>
        <end position="209"/>
    </location>
</feature>
<dbReference type="SUPFAM" id="SSF55874">
    <property type="entry name" value="ATPase domain of HSP90 chaperone/DNA topoisomerase II/histidine kinase"/>
    <property type="match status" value="1"/>
</dbReference>
<dbReference type="eggNOG" id="COG0642">
    <property type="taxonomic scope" value="Bacteria"/>
</dbReference>
<keyword evidence="2" id="KW-0812">Transmembrane</keyword>
<name>U2KQB0_9FIRM</name>
<evidence type="ECO:0000313" key="5">
    <source>
        <dbReference type="Proteomes" id="UP000016662"/>
    </source>
</evidence>
<evidence type="ECO:0000313" key="4">
    <source>
        <dbReference type="EMBL" id="ERJ94467.1"/>
    </source>
</evidence>
<dbReference type="EMBL" id="AWVF01000253">
    <property type="protein sequence ID" value="ERJ94467.1"/>
    <property type="molecule type" value="Genomic_DNA"/>
</dbReference>
<dbReference type="STRING" id="411473.RUMCAL_02074"/>
<feature type="coiled-coil region" evidence="1">
    <location>
        <begin position="215"/>
        <end position="249"/>
    </location>
</feature>
<feature type="transmembrane region" description="Helical" evidence="2">
    <location>
        <begin position="35"/>
        <end position="54"/>
    </location>
</feature>
<keyword evidence="2" id="KW-0472">Membrane</keyword>
<evidence type="ECO:0000256" key="1">
    <source>
        <dbReference type="SAM" id="Coils"/>
    </source>
</evidence>
<feature type="transmembrane region" description="Helical" evidence="2">
    <location>
        <begin position="60"/>
        <end position="78"/>
    </location>
</feature>
<proteinExistence type="predicted"/>
<dbReference type="Proteomes" id="UP000016662">
    <property type="component" value="Unassembled WGS sequence"/>
</dbReference>
<keyword evidence="1" id="KW-0175">Coiled coil</keyword>
<organism evidence="4 5">
    <name type="scientific">Ruminococcus callidus ATCC 27760</name>
    <dbReference type="NCBI Taxonomy" id="411473"/>
    <lineage>
        <taxon>Bacteria</taxon>
        <taxon>Bacillati</taxon>
        <taxon>Bacillota</taxon>
        <taxon>Clostridia</taxon>
        <taxon>Eubacteriales</taxon>
        <taxon>Oscillospiraceae</taxon>
        <taxon>Ruminococcus</taxon>
    </lineage>
</organism>
<feature type="transmembrane region" description="Helical" evidence="2">
    <location>
        <begin position="160"/>
        <end position="182"/>
    </location>
</feature>
<protein>
    <recommendedName>
        <fullName evidence="3">Sensor histidine kinase NatK-like C-terminal domain-containing protein</fullName>
    </recommendedName>
</protein>
<dbReference type="RefSeq" id="WP_021683587.1">
    <property type="nucleotide sequence ID" value="NZ_KI260492.1"/>
</dbReference>
<dbReference type="PATRIC" id="fig|411473.3.peg.1714"/>
<feature type="transmembrane region" description="Helical" evidence="2">
    <location>
        <begin position="90"/>
        <end position="110"/>
    </location>
</feature>